<organism evidence="1 2">
    <name type="scientific">Aphis glycines</name>
    <name type="common">Soybean aphid</name>
    <dbReference type="NCBI Taxonomy" id="307491"/>
    <lineage>
        <taxon>Eukaryota</taxon>
        <taxon>Metazoa</taxon>
        <taxon>Ecdysozoa</taxon>
        <taxon>Arthropoda</taxon>
        <taxon>Hexapoda</taxon>
        <taxon>Insecta</taxon>
        <taxon>Pterygota</taxon>
        <taxon>Neoptera</taxon>
        <taxon>Paraneoptera</taxon>
        <taxon>Hemiptera</taxon>
        <taxon>Sternorrhyncha</taxon>
        <taxon>Aphidomorpha</taxon>
        <taxon>Aphidoidea</taxon>
        <taxon>Aphididae</taxon>
        <taxon>Aphidini</taxon>
        <taxon>Aphis</taxon>
        <taxon>Aphis</taxon>
    </lineage>
</organism>
<evidence type="ECO:0000313" key="1">
    <source>
        <dbReference type="EMBL" id="KAE9543917.1"/>
    </source>
</evidence>
<dbReference type="EMBL" id="VYZN01000004">
    <property type="protein sequence ID" value="KAE9543917.1"/>
    <property type="molecule type" value="Genomic_DNA"/>
</dbReference>
<name>A0A6G0U4N2_APHGL</name>
<accession>A0A6G0U4N2</accession>
<evidence type="ECO:0000313" key="2">
    <source>
        <dbReference type="Proteomes" id="UP000475862"/>
    </source>
</evidence>
<comment type="caution">
    <text evidence="1">The sequence shown here is derived from an EMBL/GenBank/DDBJ whole genome shotgun (WGS) entry which is preliminary data.</text>
</comment>
<sequence length="294" mass="35351">MKDEECRQLKDITSFHFKKEHKHLLIHITHSIFFSNSLSRQMYWWPNLYWASYMTSSVSSLFRVVVITQIISTEFINQSRSKKKGTEGTIIQIRMIGDILKENIIDQYRIESEIRINKTYNCYEDRPRSYDRKRDHYFEEREYIEIKVPHCYKDKSYDRRKLYTTHIINLKNNNDCYKSKSIHILEERFETESSRRNRKSKAKEKFLTINSEWSEECIGFTMMSFFDFRNDTRNKSGERRKNVQLHDYILNMIHDDNKKNSLWTCLLNDICIVEYSLIASLILLNGASKISPLG</sequence>
<dbReference type="Proteomes" id="UP000475862">
    <property type="component" value="Unassembled WGS sequence"/>
</dbReference>
<protein>
    <submittedName>
        <fullName evidence="1">Uncharacterized protein</fullName>
    </submittedName>
</protein>
<proteinExistence type="predicted"/>
<keyword evidence="2" id="KW-1185">Reference proteome</keyword>
<gene>
    <name evidence="1" type="ORF">AGLY_001895</name>
</gene>
<dbReference type="AlphaFoldDB" id="A0A6G0U4N2"/>
<reference evidence="1 2" key="1">
    <citation type="submission" date="2019-08" db="EMBL/GenBank/DDBJ databases">
        <title>The genome of the soybean aphid Biotype 1, its phylome, world population structure and adaptation to the North American continent.</title>
        <authorList>
            <person name="Giordano R."/>
            <person name="Donthu R.K."/>
            <person name="Hernandez A.G."/>
            <person name="Wright C.L."/>
            <person name="Zimin A.V."/>
        </authorList>
    </citation>
    <scope>NUCLEOTIDE SEQUENCE [LARGE SCALE GENOMIC DNA]</scope>
    <source>
        <tissue evidence="1">Whole aphids</tissue>
    </source>
</reference>